<dbReference type="InterPro" id="IPR007052">
    <property type="entry name" value="CS_dom"/>
</dbReference>
<protein>
    <recommendedName>
        <fullName evidence="3">Nuclear migration protein nudC</fullName>
    </recommendedName>
    <alternativeName>
        <fullName evidence="6">Nuclear distribution protein C homolog</fullName>
    </alternativeName>
</protein>
<name>Q7RBZ0_PLAYO</name>
<dbReference type="InterPro" id="IPR008978">
    <property type="entry name" value="HSP20-like_chaperone"/>
</dbReference>
<evidence type="ECO:0000256" key="3">
    <source>
        <dbReference type="ARBA" id="ARBA00017641"/>
    </source>
</evidence>
<gene>
    <name evidence="8" type="ORF">PY05996</name>
</gene>
<comment type="caution">
    <text evidence="8">The sequence shown here is derived from an EMBL/GenBank/DDBJ whole genome shotgun (WGS) entry which is preliminary data.</text>
</comment>
<comment type="similarity">
    <text evidence="2">Belongs to the nudC family.</text>
</comment>
<dbReference type="EMBL" id="AABL01001978">
    <property type="protein sequence ID" value="EAA18130.1"/>
    <property type="molecule type" value="Genomic_DNA"/>
</dbReference>
<dbReference type="SUPFAM" id="SSF49764">
    <property type="entry name" value="HSP20-like chaperones"/>
    <property type="match status" value="1"/>
</dbReference>
<dbReference type="PANTHER" id="PTHR12356">
    <property type="entry name" value="NUCLEAR MOVEMENT PROTEIN NUDC"/>
    <property type="match status" value="1"/>
</dbReference>
<dbReference type="InterPro" id="IPR037898">
    <property type="entry name" value="NudC_fam"/>
</dbReference>
<evidence type="ECO:0000256" key="5">
    <source>
        <dbReference type="ARBA" id="ARBA00022553"/>
    </source>
</evidence>
<dbReference type="Pfam" id="PF04969">
    <property type="entry name" value="CS"/>
    <property type="match status" value="1"/>
</dbReference>
<dbReference type="GO" id="GO:0006457">
    <property type="term" value="P:protein folding"/>
    <property type="evidence" value="ECO:0007669"/>
    <property type="project" value="TreeGrafter"/>
</dbReference>
<dbReference type="Proteomes" id="UP000008553">
    <property type="component" value="Unassembled WGS sequence"/>
</dbReference>
<organism evidence="8 9">
    <name type="scientific">Plasmodium yoelii yoelii</name>
    <dbReference type="NCBI Taxonomy" id="73239"/>
    <lineage>
        <taxon>Eukaryota</taxon>
        <taxon>Sar</taxon>
        <taxon>Alveolata</taxon>
        <taxon>Apicomplexa</taxon>
        <taxon>Aconoidasida</taxon>
        <taxon>Haemosporida</taxon>
        <taxon>Plasmodiidae</taxon>
        <taxon>Plasmodium</taxon>
        <taxon>Plasmodium (Vinckeia)</taxon>
    </lineage>
</organism>
<evidence type="ECO:0000256" key="2">
    <source>
        <dbReference type="ARBA" id="ARBA00010513"/>
    </source>
</evidence>
<sequence>MENDKHENMLMHIARDFKSIDDLVDVFLSFLENKTDYFHLMMNDDDIQTLSKKYDGDIAKAILNNNTCGFKANSRETELMKLFRKHQLKYIIKNQPYIIENEDIRNKYLSPCDELNKLSNIQIAKTKNTQNEAQRNNRNPHTPAYDSINEKHISTWNGGRTEKYFWNQSLNEINLEIPLNKEIKPSEIKVEITNKHIKVQHLSKKRKIVLINEVKLEGMFYEEVNKQECVWNIEDKKKIIIFLEKKKENWWSYVIKGDPEIDTTKIESKKNLTDFDEKTQGEIRKMLYKQKMMNEGLKSPEELKEQALLKNVLDNKGFPFSK</sequence>
<dbReference type="PaxDb" id="73239-Q7RBZ0"/>
<evidence type="ECO:0000256" key="4">
    <source>
        <dbReference type="ARBA" id="ARBA00022490"/>
    </source>
</evidence>
<keyword evidence="4" id="KW-0963">Cytoplasm</keyword>
<accession>Q7RBZ0</accession>
<proteinExistence type="inferred from homology"/>
<dbReference type="InterPro" id="IPR025934">
    <property type="entry name" value="NudC_N_dom"/>
</dbReference>
<dbReference type="STRING" id="73239.Q7RBZ0"/>
<dbReference type="AlphaFoldDB" id="Q7RBZ0"/>
<evidence type="ECO:0000256" key="6">
    <source>
        <dbReference type="ARBA" id="ARBA00030427"/>
    </source>
</evidence>
<feature type="domain" description="CS" evidence="7">
    <location>
        <begin position="159"/>
        <end position="255"/>
    </location>
</feature>
<dbReference type="CDD" id="cd06467">
    <property type="entry name" value="p23_NUDC_like"/>
    <property type="match status" value="1"/>
</dbReference>
<keyword evidence="5" id="KW-0597">Phosphoprotein</keyword>
<evidence type="ECO:0000259" key="7">
    <source>
        <dbReference type="PROSITE" id="PS51203"/>
    </source>
</evidence>
<dbReference type="FunCoup" id="Q7RBZ0">
    <property type="interactions" value="76"/>
</dbReference>
<dbReference type="PANTHER" id="PTHR12356:SF3">
    <property type="entry name" value="NUCLEAR MIGRATION PROTEIN NUDC"/>
    <property type="match status" value="1"/>
</dbReference>
<dbReference type="GO" id="GO:0051082">
    <property type="term" value="F:unfolded protein binding"/>
    <property type="evidence" value="ECO:0007669"/>
    <property type="project" value="TreeGrafter"/>
</dbReference>
<evidence type="ECO:0000313" key="9">
    <source>
        <dbReference type="Proteomes" id="UP000008553"/>
    </source>
</evidence>
<keyword evidence="9" id="KW-1185">Reference proteome</keyword>
<dbReference type="Gene3D" id="2.60.40.790">
    <property type="match status" value="1"/>
</dbReference>
<dbReference type="GO" id="GO:0005737">
    <property type="term" value="C:cytoplasm"/>
    <property type="evidence" value="ECO:0007669"/>
    <property type="project" value="UniProtKB-SubCell"/>
</dbReference>
<comment type="subcellular location">
    <subcellularLocation>
        <location evidence="1">Cytoplasm</location>
    </subcellularLocation>
</comment>
<reference evidence="8 9" key="1">
    <citation type="journal article" date="2002" name="Nature">
        <title>Genome sequence and comparative analysis of the model rodent malaria parasite Plasmodium yoelii yoelii.</title>
        <authorList>
            <person name="Carlton J.M."/>
            <person name="Angiuoli S.V."/>
            <person name="Suh B.B."/>
            <person name="Kooij T.W."/>
            <person name="Pertea M."/>
            <person name="Silva J.C."/>
            <person name="Ermolaeva M.D."/>
            <person name="Allen J.E."/>
            <person name="Selengut J.D."/>
            <person name="Koo H.L."/>
            <person name="Peterson J.D."/>
            <person name="Pop M."/>
            <person name="Kosack D.S."/>
            <person name="Shumway M.F."/>
            <person name="Bidwell S.L."/>
            <person name="Shallom S.J."/>
            <person name="van Aken S.E."/>
            <person name="Riedmuller S.B."/>
            <person name="Feldblyum T.V."/>
            <person name="Cho J.K."/>
            <person name="Quackenbush J."/>
            <person name="Sedegah M."/>
            <person name="Shoaibi A."/>
            <person name="Cummings L.M."/>
            <person name="Florens L."/>
            <person name="Yates J.R."/>
            <person name="Raine J.D."/>
            <person name="Sinden R.E."/>
            <person name="Harris M.A."/>
            <person name="Cunningham D.A."/>
            <person name="Preiser P.R."/>
            <person name="Bergman L.W."/>
            <person name="Vaidya A.B."/>
            <person name="van Lin L.H."/>
            <person name="Janse C.J."/>
            <person name="Waters A.P."/>
            <person name="Smith H.O."/>
            <person name="White O.R."/>
            <person name="Salzberg S.L."/>
            <person name="Venter J.C."/>
            <person name="Fraser C.M."/>
            <person name="Hoffman S.L."/>
            <person name="Gardner M.J."/>
            <person name="Carucci D.J."/>
        </authorList>
    </citation>
    <scope>NUCLEOTIDE SEQUENCE [LARGE SCALE GENOMIC DNA]</scope>
    <source>
        <strain evidence="8 9">17XNL</strain>
    </source>
</reference>
<dbReference type="InParanoid" id="Q7RBZ0"/>
<evidence type="ECO:0000313" key="8">
    <source>
        <dbReference type="EMBL" id="EAA18130.1"/>
    </source>
</evidence>
<dbReference type="Pfam" id="PF14050">
    <property type="entry name" value="Nudc_N"/>
    <property type="match status" value="1"/>
</dbReference>
<evidence type="ECO:0000256" key="1">
    <source>
        <dbReference type="ARBA" id="ARBA00004496"/>
    </source>
</evidence>
<dbReference type="PROSITE" id="PS51203">
    <property type="entry name" value="CS"/>
    <property type="match status" value="1"/>
</dbReference>